<dbReference type="GeneID" id="81401675"/>
<dbReference type="RefSeq" id="XP_056524618.1">
    <property type="nucleotide sequence ID" value="XM_056662505.1"/>
</dbReference>
<name>A0A9W9HAC7_9EURO</name>
<comment type="caution">
    <text evidence="2">The sequence shown here is derived from an EMBL/GenBank/DDBJ whole genome shotgun (WGS) entry which is preliminary data.</text>
</comment>
<dbReference type="AlphaFoldDB" id="A0A9W9HAC7"/>
<feature type="region of interest" description="Disordered" evidence="1">
    <location>
        <begin position="1"/>
        <end position="268"/>
    </location>
</feature>
<reference evidence="2" key="2">
    <citation type="journal article" date="2023" name="IMA Fungus">
        <title>Comparative genomic study of the Penicillium genus elucidates a diverse pangenome and 15 lateral gene transfer events.</title>
        <authorList>
            <person name="Petersen C."/>
            <person name="Sorensen T."/>
            <person name="Nielsen M.R."/>
            <person name="Sondergaard T.E."/>
            <person name="Sorensen J.L."/>
            <person name="Fitzpatrick D.A."/>
            <person name="Frisvad J.C."/>
            <person name="Nielsen K.L."/>
        </authorList>
    </citation>
    <scope>NUCLEOTIDE SEQUENCE</scope>
    <source>
        <strain evidence="2">IBT 22155</strain>
    </source>
</reference>
<evidence type="ECO:0000313" key="3">
    <source>
        <dbReference type="Proteomes" id="UP001149079"/>
    </source>
</evidence>
<evidence type="ECO:0000313" key="2">
    <source>
        <dbReference type="EMBL" id="KAJ5142974.1"/>
    </source>
</evidence>
<dbReference type="Proteomes" id="UP001149079">
    <property type="component" value="Unassembled WGS sequence"/>
</dbReference>
<dbReference type="EMBL" id="JAPQKL010000002">
    <property type="protein sequence ID" value="KAJ5142974.1"/>
    <property type="molecule type" value="Genomic_DNA"/>
</dbReference>
<feature type="compositionally biased region" description="Low complexity" evidence="1">
    <location>
        <begin position="169"/>
        <end position="181"/>
    </location>
</feature>
<organism evidence="2 3">
    <name type="scientific">Penicillium bovifimosum</name>
    <dbReference type="NCBI Taxonomy" id="126998"/>
    <lineage>
        <taxon>Eukaryota</taxon>
        <taxon>Fungi</taxon>
        <taxon>Dikarya</taxon>
        <taxon>Ascomycota</taxon>
        <taxon>Pezizomycotina</taxon>
        <taxon>Eurotiomycetes</taxon>
        <taxon>Eurotiomycetidae</taxon>
        <taxon>Eurotiales</taxon>
        <taxon>Aspergillaceae</taxon>
        <taxon>Penicillium</taxon>
    </lineage>
</organism>
<protein>
    <submittedName>
        <fullName evidence="2">Uncharacterized protein</fullName>
    </submittedName>
</protein>
<sequence length="588" mass="64792">MDSPAKRRKTSETTGIPVAPELLQKDAHRSRRPSFQSPTRASLARSNPDVLERALSRSPSRRPVRRDSEQPDARNIGLRDRKALRPSLNAAASPLTRPRPRDPEAPESSPNRRPSGIQAFSKPPRRISKRILPGDLVFGSPLPPSKPPQQSTPEGQLAQELGSAIGEADIGAPDMDMGPDPGFDDDSLEPDLPPTPTQLGLVKAPDRRLLSSSPSMRQEKRSKRRTANALPESPLKAVNFRSPPSPDLQDLETASDLGGSAAVQEKRSLREKSAADLRRLEKEVEELETWAKKIESSPDLRSDSRGLDKFLSLLISEEANRTTLPITPKAPKSISSLLATLLPFSANIPRPKRQTSPLPTNPFALHESSQSLPYLTAFAPLNLKTRTTRRSHSEGLSETHTLTFSPHLHSQQLSTTKTPEPLRRWIDTRLQNPLLKLDVATLCWGINRYWECAVSRARLWAYIDHKYGPRASKSSKEETIAVSDLRRLVPHLDRSVMVINGSSVSAPKVLLSNSLVLDEWTGEPRLRAEISVSVPGMSRKIEMETKKLFYALLGEDGELARRDVEGGVRVDAVVRATEGVLGALFGGG</sequence>
<keyword evidence="3" id="KW-1185">Reference proteome</keyword>
<dbReference type="OrthoDB" id="4160836at2759"/>
<evidence type="ECO:0000256" key="1">
    <source>
        <dbReference type="SAM" id="MobiDB-lite"/>
    </source>
</evidence>
<gene>
    <name evidence="2" type="ORF">N7515_001761</name>
</gene>
<feature type="compositionally biased region" description="Basic and acidic residues" evidence="1">
    <location>
        <begin position="65"/>
        <end position="83"/>
    </location>
</feature>
<accession>A0A9W9HAC7</accession>
<proteinExistence type="predicted"/>
<reference evidence="2" key="1">
    <citation type="submission" date="2022-11" db="EMBL/GenBank/DDBJ databases">
        <authorList>
            <person name="Petersen C."/>
        </authorList>
    </citation>
    <scope>NUCLEOTIDE SEQUENCE</scope>
    <source>
        <strain evidence="2">IBT 22155</strain>
    </source>
</reference>